<name>A0A4R2E5A1_9BACT</name>
<accession>A0A4R2E5A1</accession>
<keyword evidence="2" id="KW-1185">Reference proteome</keyword>
<comment type="caution">
    <text evidence="1">The sequence shown here is derived from an EMBL/GenBank/DDBJ whole genome shotgun (WGS) entry which is preliminary data.</text>
</comment>
<sequence>MLYVVKYSGPFGFIKPWTAVRDSETYSQQFLTPSMIAGIERKLFPELLAADFGIYKIKRHRLTYQQISQQQEQTQPRGWNAKGTARNRTYERPYAILMRGVMVNPILFLAFETMEDAEEAAKQHICLARNEDILYPQDGIIKVSEEEFDLNEELFYGFELIAEKCEQSFLVGYNRMDGNKPMYGWLKIVGNPVKNEFK</sequence>
<dbReference type="OrthoDB" id="5417901at2"/>
<dbReference type="Proteomes" id="UP000294830">
    <property type="component" value="Unassembled WGS sequence"/>
</dbReference>
<dbReference type="RefSeq" id="WP_131840367.1">
    <property type="nucleotide sequence ID" value="NZ_SLWB01000018.1"/>
</dbReference>
<reference evidence="1 2" key="1">
    <citation type="submission" date="2019-03" db="EMBL/GenBank/DDBJ databases">
        <title>Genomic Encyclopedia of Archaeal and Bacterial Type Strains, Phase II (KMG-II): from individual species to whole genera.</title>
        <authorList>
            <person name="Goeker M."/>
        </authorList>
    </citation>
    <scope>NUCLEOTIDE SEQUENCE [LARGE SCALE GENOMIC DNA]</scope>
    <source>
        <strain evidence="1 2">RL-C</strain>
    </source>
</reference>
<dbReference type="EMBL" id="SLWB01000018">
    <property type="protein sequence ID" value="TCN62705.1"/>
    <property type="molecule type" value="Genomic_DNA"/>
</dbReference>
<evidence type="ECO:0000313" key="1">
    <source>
        <dbReference type="EMBL" id="TCN62705.1"/>
    </source>
</evidence>
<protein>
    <submittedName>
        <fullName evidence="1">Uncharacterized protein</fullName>
    </submittedName>
</protein>
<gene>
    <name evidence="1" type="ORF">CLV25_11831</name>
</gene>
<evidence type="ECO:0000313" key="2">
    <source>
        <dbReference type="Proteomes" id="UP000294830"/>
    </source>
</evidence>
<proteinExistence type="predicted"/>
<organism evidence="1 2">
    <name type="scientific">Acetobacteroides hydrogenigenes</name>
    <dbReference type="NCBI Taxonomy" id="979970"/>
    <lineage>
        <taxon>Bacteria</taxon>
        <taxon>Pseudomonadati</taxon>
        <taxon>Bacteroidota</taxon>
        <taxon>Bacteroidia</taxon>
        <taxon>Bacteroidales</taxon>
        <taxon>Rikenellaceae</taxon>
        <taxon>Acetobacteroides</taxon>
    </lineage>
</organism>
<dbReference type="AlphaFoldDB" id="A0A4R2E5A1"/>